<dbReference type="Pfam" id="PF13246">
    <property type="entry name" value="Cation_ATPase"/>
    <property type="match status" value="1"/>
</dbReference>
<feature type="binding site" evidence="13">
    <location>
        <position position="1174"/>
    </location>
    <ligand>
        <name>ATP</name>
        <dbReference type="ChEBI" id="CHEBI:30616"/>
    </ligand>
</feature>
<dbReference type="InterPro" id="IPR006539">
    <property type="entry name" value="P-type_ATPase_IV"/>
</dbReference>
<dbReference type="OrthoDB" id="377733at2759"/>
<evidence type="ECO:0000256" key="4">
    <source>
        <dbReference type="ARBA" id="ARBA00022723"/>
    </source>
</evidence>
<feature type="compositionally biased region" description="Basic and acidic residues" evidence="17">
    <location>
        <begin position="11"/>
        <end position="23"/>
    </location>
</feature>
<feature type="region of interest" description="Disordered" evidence="17">
    <location>
        <begin position="1"/>
        <end position="29"/>
    </location>
</feature>
<dbReference type="SUPFAM" id="SSF81653">
    <property type="entry name" value="Calcium ATPase, transduction domain A"/>
    <property type="match status" value="1"/>
</dbReference>
<feature type="region of interest" description="Disordered" evidence="17">
    <location>
        <begin position="1568"/>
        <end position="1594"/>
    </location>
</feature>
<dbReference type="NCBIfam" id="TIGR01652">
    <property type="entry name" value="ATPase-Plipid"/>
    <property type="match status" value="1"/>
</dbReference>
<accession>A0A0M4EXT8</accession>
<dbReference type="InterPro" id="IPR032630">
    <property type="entry name" value="P_typ_ATPase_c"/>
</dbReference>
<evidence type="ECO:0000256" key="8">
    <source>
        <dbReference type="ARBA" id="ARBA00022967"/>
    </source>
</evidence>
<dbReference type="NCBIfam" id="TIGR01494">
    <property type="entry name" value="ATPase_P-type"/>
    <property type="match status" value="1"/>
</dbReference>
<feature type="binding site" evidence="14">
    <location>
        <position position="1174"/>
    </location>
    <ligand>
        <name>Mg(2+)</name>
        <dbReference type="ChEBI" id="CHEBI:18420"/>
    </ligand>
</feature>
<evidence type="ECO:0000256" key="14">
    <source>
        <dbReference type="PIRSR" id="PIRSR606539-3"/>
    </source>
</evidence>
<dbReference type="SUPFAM" id="SSF81665">
    <property type="entry name" value="Calcium ATPase, transmembrane domain M"/>
    <property type="match status" value="1"/>
</dbReference>
<keyword evidence="16" id="KW-0175">Coiled coil</keyword>
<dbReference type="FunFam" id="3.40.50.1000:FF:000190">
    <property type="entry name" value="Phospholipid-transporting ATPase"/>
    <property type="match status" value="1"/>
</dbReference>
<feature type="binding site" evidence="13">
    <location>
        <position position="958"/>
    </location>
    <ligand>
        <name>ATP</name>
        <dbReference type="ChEBI" id="CHEBI:30616"/>
    </ligand>
</feature>
<feature type="binding site" evidence="14">
    <location>
        <position position="1170"/>
    </location>
    <ligand>
        <name>Mg(2+)</name>
        <dbReference type="ChEBI" id="CHEBI:18420"/>
    </ligand>
</feature>
<evidence type="ECO:0000256" key="1">
    <source>
        <dbReference type="ARBA" id="ARBA00004141"/>
    </source>
</evidence>
<dbReference type="Gene3D" id="3.40.50.1000">
    <property type="entry name" value="HAD superfamily/HAD-like"/>
    <property type="match status" value="2"/>
</dbReference>
<dbReference type="EC" id="7.6.2.1" evidence="15"/>
<feature type="binding site" evidence="13">
    <location>
        <position position="822"/>
    </location>
    <ligand>
        <name>ATP</name>
        <dbReference type="ChEBI" id="CHEBI:30616"/>
    </ligand>
</feature>
<feature type="binding site" evidence="13">
    <location>
        <position position="678"/>
    </location>
    <ligand>
        <name>ATP</name>
        <dbReference type="ChEBI" id="CHEBI:30616"/>
    </ligand>
</feature>
<dbReference type="GO" id="GO:0005524">
    <property type="term" value="F:ATP binding"/>
    <property type="evidence" value="ECO:0007669"/>
    <property type="project" value="UniProtKB-UniRule"/>
</dbReference>
<dbReference type="GO" id="GO:0000287">
    <property type="term" value="F:magnesium ion binding"/>
    <property type="evidence" value="ECO:0007669"/>
    <property type="project" value="UniProtKB-UniRule"/>
</dbReference>
<evidence type="ECO:0000256" key="10">
    <source>
        <dbReference type="ARBA" id="ARBA00023136"/>
    </source>
</evidence>
<dbReference type="SFLD" id="SFLDG00002">
    <property type="entry name" value="C1.7:_P-type_atpase_like"/>
    <property type="match status" value="1"/>
</dbReference>
<feature type="coiled-coil region" evidence="16">
    <location>
        <begin position="117"/>
        <end position="146"/>
    </location>
</feature>
<keyword evidence="9 15" id="KW-1133">Transmembrane helix</keyword>
<feature type="transmembrane region" description="Helical" evidence="15">
    <location>
        <begin position="1310"/>
        <end position="1329"/>
    </location>
</feature>
<dbReference type="PANTHER" id="PTHR24092:SF190">
    <property type="entry name" value="PHOSPHOLIPID-TRANSPORTING ATPASE"/>
    <property type="match status" value="1"/>
</dbReference>
<keyword evidence="21" id="KW-1185">Reference proteome</keyword>
<dbReference type="InterPro" id="IPR023298">
    <property type="entry name" value="ATPase_P-typ_TM_dom_sf"/>
</dbReference>
<feature type="region of interest" description="Disordered" evidence="17">
    <location>
        <begin position="1525"/>
        <end position="1553"/>
    </location>
</feature>
<feature type="binding site" evidence="14">
    <location>
        <position position="679"/>
    </location>
    <ligand>
        <name>Mg(2+)</name>
        <dbReference type="ChEBI" id="CHEBI:18420"/>
    </ligand>
</feature>
<dbReference type="GO" id="GO:0005886">
    <property type="term" value="C:plasma membrane"/>
    <property type="evidence" value="ECO:0007669"/>
    <property type="project" value="TreeGrafter"/>
</dbReference>
<feature type="transmembrane region" description="Helical" evidence="15">
    <location>
        <begin position="551"/>
        <end position="577"/>
    </location>
</feature>
<dbReference type="PANTHER" id="PTHR24092">
    <property type="entry name" value="PROBABLE PHOSPHOLIPID-TRANSPORTING ATPASE"/>
    <property type="match status" value="1"/>
</dbReference>
<feature type="transmembrane region" description="Helical" evidence="15">
    <location>
        <begin position="1371"/>
        <end position="1394"/>
    </location>
</feature>
<keyword evidence="8 15" id="KW-1278">Translocase</keyword>
<feature type="domain" description="P-type ATPase N-terminal" evidence="18">
    <location>
        <begin position="294"/>
        <end position="359"/>
    </location>
</feature>
<protein>
    <recommendedName>
        <fullName evidence="15">Phospholipid-transporting ATPase</fullName>
        <ecNumber evidence="15">7.6.2.1</ecNumber>
    </recommendedName>
</protein>
<feature type="binding site" evidence="13">
    <location>
        <position position="960"/>
    </location>
    <ligand>
        <name>ATP</name>
        <dbReference type="ChEBI" id="CHEBI:30616"/>
    </ligand>
</feature>
<proteinExistence type="inferred from homology"/>
<dbReference type="FunFam" id="3.40.1110.10:FF:000188">
    <property type="entry name" value="Phospholipid-transporting ATPase"/>
    <property type="match status" value="1"/>
</dbReference>
<dbReference type="InterPro" id="IPR001757">
    <property type="entry name" value="P_typ_ATPase"/>
</dbReference>
<evidence type="ECO:0000256" key="6">
    <source>
        <dbReference type="ARBA" id="ARBA00022840"/>
    </source>
</evidence>
<dbReference type="STRING" id="30019.A0A0M4EXT8"/>
<feature type="active site" description="4-aspartylphosphate intermediate" evidence="12">
    <location>
        <position position="677"/>
    </location>
</feature>
<dbReference type="GO" id="GO:0005802">
    <property type="term" value="C:trans-Golgi network"/>
    <property type="evidence" value="ECO:0007669"/>
    <property type="project" value="TreeGrafter"/>
</dbReference>
<dbReference type="SFLD" id="SFLDF00027">
    <property type="entry name" value="p-type_atpase"/>
    <property type="match status" value="1"/>
</dbReference>
<keyword evidence="6 13" id="KW-0067">ATP-binding</keyword>
<gene>
    <name evidence="20" type="ORF">Dbus_chrXg511</name>
</gene>
<keyword evidence="7 14" id="KW-0460">Magnesium</keyword>
<evidence type="ECO:0000259" key="19">
    <source>
        <dbReference type="Pfam" id="PF16212"/>
    </source>
</evidence>
<feature type="compositionally biased region" description="Low complexity" evidence="17">
    <location>
        <begin position="1540"/>
        <end position="1553"/>
    </location>
</feature>
<evidence type="ECO:0000256" key="13">
    <source>
        <dbReference type="PIRSR" id="PIRSR606539-2"/>
    </source>
</evidence>
<dbReference type="GO" id="GO:0016887">
    <property type="term" value="F:ATP hydrolysis activity"/>
    <property type="evidence" value="ECO:0007669"/>
    <property type="project" value="InterPro"/>
</dbReference>
<feature type="binding site" evidence="13">
    <location>
        <position position="677"/>
    </location>
    <ligand>
        <name>ATP</name>
        <dbReference type="ChEBI" id="CHEBI:30616"/>
    </ligand>
</feature>
<evidence type="ECO:0000256" key="15">
    <source>
        <dbReference type="RuleBase" id="RU362033"/>
    </source>
</evidence>
<dbReference type="SUPFAM" id="SSF81660">
    <property type="entry name" value="Metal cation-transporting ATPase, ATP-binding domain N"/>
    <property type="match status" value="1"/>
</dbReference>
<dbReference type="Pfam" id="PF16209">
    <property type="entry name" value="PhoLip_ATPase_N"/>
    <property type="match status" value="1"/>
</dbReference>
<feature type="transmembrane region" description="Helical" evidence="15">
    <location>
        <begin position="598"/>
        <end position="619"/>
    </location>
</feature>
<keyword evidence="4 14" id="KW-0479">Metal-binding</keyword>
<dbReference type="OMA" id="FIGTMEW"/>
<dbReference type="CDD" id="cd02073">
    <property type="entry name" value="P-type_ATPase_APLT_Dnf-like"/>
    <property type="match status" value="1"/>
</dbReference>
<dbReference type="FunFam" id="3.40.50.1000:FF:000001">
    <property type="entry name" value="Phospholipid-transporting ATPase IC"/>
    <property type="match status" value="1"/>
</dbReference>
<dbReference type="InterPro" id="IPR023214">
    <property type="entry name" value="HAD_sf"/>
</dbReference>
<comment type="catalytic activity">
    <reaction evidence="11 15">
        <text>ATP + H2O + phospholipidSide 1 = ADP + phosphate + phospholipidSide 2.</text>
        <dbReference type="EC" id="7.6.2.1"/>
    </reaction>
</comment>
<evidence type="ECO:0000256" key="7">
    <source>
        <dbReference type="ARBA" id="ARBA00022842"/>
    </source>
</evidence>
<dbReference type="PRINTS" id="PR00119">
    <property type="entry name" value="CATATPASE"/>
</dbReference>
<evidence type="ECO:0000256" key="2">
    <source>
        <dbReference type="ARBA" id="ARBA00008109"/>
    </source>
</evidence>
<feature type="compositionally biased region" description="Low complexity" evidence="17">
    <location>
        <begin position="186"/>
        <end position="198"/>
    </location>
</feature>
<evidence type="ECO:0000256" key="3">
    <source>
        <dbReference type="ARBA" id="ARBA00022692"/>
    </source>
</evidence>
<feature type="domain" description="P-type ATPase C-terminal" evidence="19">
    <location>
        <begin position="1196"/>
        <end position="1442"/>
    </location>
</feature>
<feature type="binding site" evidence="13">
    <location>
        <position position="844"/>
    </location>
    <ligand>
        <name>ATP</name>
        <dbReference type="ChEBI" id="CHEBI:30616"/>
    </ligand>
</feature>
<dbReference type="InterPro" id="IPR036412">
    <property type="entry name" value="HAD-like_sf"/>
</dbReference>
<dbReference type="GO" id="GO:0007030">
    <property type="term" value="P:Golgi organization"/>
    <property type="evidence" value="ECO:0007669"/>
    <property type="project" value="TreeGrafter"/>
</dbReference>
<feature type="binding site" evidence="13">
    <location>
        <position position="1144"/>
    </location>
    <ligand>
        <name>ATP</name>
        <dbReference type="ChEBI" id="CHEBI:30616"/>
    </ligand>
</feature>
<dbReference type="InterPro" id="IPR023299">
    <property type="entry name" value="ATPase_P-typ_cyto_dom_N"/>
</dbReference>
<feature type="transmembrane region" description="Helical" evidence="15">
    <location>
        <begin position="1227"/>
        <end position="1248"/>
    </location>
</feature>
<feature type="compositionally biased region" description="Polar residues" evidence="17">
    <location>
        <begin position="1568"/>
        <end position="1579"/>
    </location>
</feature>
<evidence type="ECO:0000259" key="18">
    <source>
        <dbReference type="Pfam" id="PF16209"/>
    </source>
</evidence>
<feature type="binding site" evidence="13">
    <location>
        <position position="1150"/>
    </location>
    <ligand>
        <name>ATP</name>
        <dbReference type="ChEBI" id="CHEBI:30616"/>
    </ligand>
</feature>
<dbReference type="SUPFAM" id="SSF56784">
    <property type="entry name" value="HAD-like"/>
    <property type="match status" value="1"/>
</dbReference>
<comment type="cofactor">
    <cofactor evidence="14">
        <name>Mg(2+)</name>
        <dbReference type="ChEBI" id="CHEBI:18420"/>
    </cofactor>
</comment>
<comment type="subcellular location">
    <subcellularLocation>
        <location evidence="1 15">Membrane</location>
        <topology evidence="1 15">Multi-pass membrane protein</topology>
    </subcellularLocation>
</comment>
<feature type="region of interest" description="Disordered" evidence="17">
    <location>
        <begin position="186"/>
        <end position="262"/>
    </location>
</feature>
<feature type="binding site" evidence="13">
    <location>
        <position position="1173"/>
    </location>
    <ligand>
        <name>ATP</name>
        <dbReference type="ChEBI" id="CHEBI:30616"/>
    </ligand>
</feature>
<keyword evidence="5 13" id="KW-0547">Nucleotide-binding</keyword>
<evidence type="ECO:0000313" key="21">
    <source>
        <dbReference type="Proteomes" id="UP000494163"/>
    </source>
</evidence>
<dbReference type="GO" id="GO:0045332">
    <property type="term" value="P:phospholipid translocation"/>
    <property type="evidence" value="ECO:0007669"/>
    <property type="project" value="TreeGrafter"/>
</dbReference>
<evidence type="ECO:0000256" key="9">
    <source>
        <dbReference type="ARBA" id="ARBA00022989"/>
    </source>
</evidence>
<dbReference type="Proteomes" id="UP000494163">
    <property type="component" value="Chromosome X"/>
</dbReference>
<dbReference type="EMBL" id="CP012528">
    <property type="protein sequence ID" value="ALC48655.1"/>
    <property type="molecule type" value="Genomic_DNA"/>
</dbReference>
<evidence type="ECO:0000256" key="16">
    <source>
        <dbReference type="SAM" id="Coils"/>
    </source>
</evidence>
<evidence type="ECO:0000256" key="12">
    <source>
        <dbReference type="PIRSR" id="PIRSR606539-1"/>
    </source>
</evidence>
<keyword evidence="3 15" id="KW-0812">Transmembrane</keyword>
<dbReference type="InterPro" id="IPR018303">
    <property type="entry name" value="ATPase_P-typ_P_site"/>
</dbReference>
<name>A0A0M4EXT8_DROBS</name>
<dbReference type="InterPro" id="IPR032631">
    <property type="entry name" value="P-type_ATPase_N"/>
</dbReference>
<feature type="region of interest" description="Disordered" evidence="17">
    <location>
        <begin position="1011"/>
        <end position="1030"/>
    </location>
</feature>
<comment type="similarity">
    <text evidence="2 15">Belongs to the cation transport ATPase (P-type) (TC 3.A.3) family. Type IV subfamily.</text>
</comment>
<feature type="binding site" evidence="14">
    <location>
        <position position="677"/>
    </location>
    <ligand>
        <name>Mg(2+)</name>
        <dbReference type="ChEBI" id="CHEBI:18420"/>
    </ligand>
</feature>
<evidence type="ECO:0000313" key="20">
    <source>
        <dbReference type="EMBL" id="ALC48655.1"/>
    </source>
</evidence>
<dbReference type="InterPro" id="IPR008250">
    <property type="entry name" value="ATPase_P-typ_transduc_dom_A_sf"/>
</dbReference>
<sequence>MGTKTRPQLAKVRDKESERERESVMPGGRKCSEATHCLRQRPDTLELSVLGTHTGQAVNGAEQEGEDDEELPKQQQLELVLEQPPVTPTSIITSTVTPAAAAAAATRRRRWFHFAQRSRRRRRLRCEEEQLQLAEEQEEHEEQLARLAQPETMNIGNSTLTIATPLPMNTNSSSQDGNSFYSLAQAAPAAPTAQQRTANNLEQAEEEPYKQQQQQHQAMQSKPRLSMLQRFASWRRSAPDSLPSRRHSRNRSRSPSGEHPAQISAFASARNLRRLSQVRRRRSSYYFSDNERRIRANDKEFNSQFKYHNNYIKTSKYSLLTFLPFNLLEQFQRLANFYFLCLLVLQLIPAISSLTPVTTAIPLIGVLTLTAVKDAYDDIQRHLSDSQVNNRKSKTLRNGKLVEAKWSDVQVGDVIRLDNNQFVAADTLLLSTSEPNGLCFIETAELDGETNLKAKQCLMETTELADQHDLLWDFNGEIICERPNNLLNKFEGTLIWKNQRFALDNDKILLRGCVLRNTQWCYGVVVFAGVDTKLMQNSGKTQFKSTGVDRLLNFIIIGIVLFLISICAFFAIACAVWEGMIGQHFQLYLPWENIIPQEMIASGATVIGLLVFFSYAIVLNTVVPISLYVSVEVIRFVQSFLINWDEEMYYARTHTYAKARTTTLNEELGQIQYIFSDKTGTLTQNIMTFNKCSINGRTYGDLIDLRTGELIEITDAIEPVDFSANPHHESDFRWYDRSLLDAVRSEEQHSHNFFRLLSLCHTVMAETVNGRLEYQAQSPDEAALVSAARNFGFVFRTRTPNSITIEVMGRIEEYELLHILDFNNVRKRMSVILRDGNSVVLYCKGADNVIYDRLHGGQEDLKARTQDHLNKFASEGLRTLVLAERRLSEAYYNEWRQRQQEAALSMESREQKLNAMYEEIESDMQLVGVTAIEDKLQDGVPKSIANLQNAGIKIWVLTGDKQETAINIGYSCQLLTDELVDVFIVDGSSVEEVEKQLRQFKESIRIFDRFRPGSEGTTQNTGSSSSMDPMSATVTQTSAFMQDTTTISGSPMCQPPPAISVVTFRWDAKIKDNKGGPDSAECTDLFRDPKSVEDRRSAPPVVVDESTGFALVVNGHSLVHCLSPELESKFLDIASQCKAVICCRVTPLQKALVVELIKRAKNAVTLAIGDGANDVSMIKAAHIGVGISGQEGLQAVLSSDYAIAQFCYLERLLLVHGRWSYYRMCKFLRYFFYKNFAFTLCHCWYSLFCGFSAQTVFDPMFISVYNLFYTSLPVLALGVFEQDVSDKNSVEYPRLYTPGLKSELFNIREFIYSVLHGAFTSLILFLIPYGVYKDGVSQNGYILSDHMTLGAVVATILIVDNTAQIALYTSYWTIVNHITIWGSLIWYFVLDYFYNYVIGGPYVGSLTQAINDMTFWMTMLITVVMLMAPVLAYKFYLLDVHPSLSDKIRQKSLKKVHSRISSDVRRTPSSRRGRRSVRSGYAFAHQEGFGRLITSGKIMHKMPQDFAFPLGLGTKKTQALHNNLSSATSDGKQANHHQNHNSSSNNNNNITNLRHNHSSMADIRIGLNTDNTQDTTSDELSPRAPCQDLDTINL</sequence>
<feature type="binding site" evidence="13">
    <location>
        <position position="781"/>
    </location>
    <ligand>
        <name>ATP</name>
        <dbReference type="ChEBI" id="CHEBI:30616"/>
    </ligand>
</feature>
<dbReference type="PROSITE" id="PS00154">
    <property type="entry name" value="ATPASE_E1_E2"/>
    <property type="match status" value="1"/>
</dbReference>
<feature type="compositionally biased region" description="Low complexity" evidence="17">
    <location>
        <begin position="210"/>
        <end position="220"/>
    </location>
</feature>
<dbReference type="SFLD" id="SFLDS00003">
    <property type="entry name" value="Haloacid_Dehalogenase"/>
    <property type="match status" value="1"/>
</dbReference>
<dbReference type="InterPro" id="IPR044492">
    <property type="entry name" value="P_typ_ATPase_HD_dom"/>
</dbReference>
<feature type="binding site" evidence="13">
    <location>
        <position position="959"/>
    </location>
    <ligand>
        <name>ATP</name>
        <dbReference type="ChEBI" id="CHEBI:30616"/>
    </ligand>
</feature>
<evidence type="ECO:0000256" key="17">
    <source>
        <dbReference type="SAM" id="MobiDB-lite"/>
    </source>
</evidence>
<evidence type="ECO:0000256" key="11">
    <source>
        <dbReference type="ARBA" id="ARBA00034036"/>
    </source>
</evidence>
<feature type="transmembrane region" description="Helical" evidence="15">
    <location>
        <begin position="1341"/>
        <end position="1359"/>
    </location>
</feature>
<reference evidence="20 21" key="1">
    <citation type="submission" date="2015-08" db="EMBL/GenBank/DDBJ databases">
        <title>Ancestral chromatin configuration constrains chromatin evolution on differentiating sex chromosomes in Drosophila.</title>
        <authorList>
            <person name="Zhou Q."/>
            <person name="Bachtrog D."/>
        </authorList>
    </citation>
    <scope>NUCLEOTIDE SEQUENCE [LARGE SCALE GENOMIC DNA]</scope>
    <source>
        <tissue evidence="20">Whole larvae</tissue>
    </source>
</reference>
<feature type="transmembrane region" description="Helical" evidence="15">
    <location>
        <begin position="1260"/>
        <end position="1280"/>
    </location>
</feature>
<dbReference type="Gene3D" id="2.70.150.10">
    <property type="entry name" value="Calcium-transporting ATPase, cytoplasmic transduction domain A"/>
    <property type="match status" value="1"/>
</dbReference>
<feature type="binding site" evidence="13">
    <location>
        <position position="679"/>
    </location>
    <ligand>
        <name>ATP</name>
        <dbReference type="ChEBI" id="CHEBI:30616"/>
    </ligand>
</feature>
<dbReference type="GO" id="GO:0140326">
    <property type="term" value="F:ATPase-coupled intramembrane lipid transporter activity"/>
    <property type="evidence" value="ECO:0007669"/>
    <property type="project" value="UniProtKB-EC"/>
</dbReference>
<feature type="transmembrane region" description="Helical" evidence="15">
    <location>
        <begin position="1414"/>
        <end position="1437"/>
    </location>
</feature>
<dbReference type="Pfam" id="PF16212">
    <property type="entry name" value="PhoLip_ATPase_C"/>
    <property type="match status" value="1"/>
</dbReference>
<feature type="compositionally biased region" description="Polar residues" evidence="17">
    <location>
        <begin position="1015"/>
        <end position="1030"/>
    </location>
</feature>
<organism evidence="20 21">
    <name type="scientific">Drosophila busckii</name>
    <name type="common">Fruit fly</name>
    <dbReference type="NCBI Taxonomy" id="30019"/>
    <lineage>
        <taxon>Eukaryota</taxon>
        <taxon>Metazoa</taxon>
        <taxon>Ecdysozoa</taxon>
        <taxon>Arthropoda</taxon>
        <taxon>Hexapoda</taxon>
        <taxon>Insecta</taxon>
        <taxon>Pterygota</taxon>
        <taxon>Neoptera</taxon>
        <taxon>Endopterygota</taxon>
        <taxon>Diptera</taxon>
        <taxon>Brachycera</taxon>
        <taxon>Muscomorpha</taxon>
        <taxon>Ephydroidea</taxon>
        <taxon>Drosophilidae</taxon>
        <taxon>Drosophila</taxon>
    </lineage>
</organism>
<dbReference type="Gene3D" id="3.40.1110.10">
    <property type="entry name" value="Calcium-transporting ATPase, cytoplasmic domain N"/>
    <property type="match status" value="1"/>
</dbReference>
<evidence type="ECO:0000256" key="5">
    <source>
        <dbReference type="ARBA" id="ARBA00022741"/>
    </source>
</evidence>
<keyword evidence="10 15" id="KW-0472">Membrane</keyword>
<feature type="binding site" evidence="13">
    <location>
        <position position="878"/>
    </location>
    <ligand>
        <name>ATP</name>
        <dbReference type="ChEBI" id="CHEBI:30616"/>
    </ligand>
</feature>